<dbReference type="STRING" id="1307839.L21SP5_03895"/>
<dbReference type="KEGG" id="blq:L21SP5_03895"/>
<sequence>MPPNSGKIKLFIFNPTCEMAIANGTISWSANKHLQQFEKDLEYLPLLFTSGNDLLAVHRYPSAIFNEWLNKTLKLKPKLIDRAHLTADIEKNGSFPDELHPWGWSPAMHNELKYLKSYTSADFEKSPSSQWKAESKSFYGRSTALELLKTIVAQYPHDKFLPYRYHPEVANSTEAVEKLFEKWPKLVLKAPWSASGRGIQILRYGYLNTSNRQWINSVLKQQGHIMVEPLLNKTMDFSMHFHIYRNHIQYVGYGEFKTNKNGQYEQNIIKPNIKNSHSSAWIETLAKKIKEALLINGIDKRYEGYAGVDLMHVKINDESYIHPFVEVNWRYNMGLIALQLEQFIHSEAGGSFHIHINPQKPFSEIHNQLVNDYPLILQNDLPLAGYFPLSDPDKAVSGAYVILTPNR</sequence>
<organism evidence="1 2">
    <name type="scientific">Salinivirga cyanobacteriivorans</name>
    <dbReference type="NCBI Taxonomy" id="1307839"/>
    <lineage>
        <taxon>Bacteria</taxon>
        <taxon>Pseudomonadati</taxon>
        <taxon>Bacteroidota</taxon>
        <taxon>Bacteroidia</taxon>
        <taxon>Bacteroidales</taxon>
        <taxon>Salinivirgaceae</taxon>
        <taxon>Salinivirga</taxon>
    </lineage>
</organism>
<keyword evidence="2" id="KW-1185">Reference proteome</keyword>
<evidence type="ECO:0008006" key="3">
    <source>
        <dbReference type="Google" id="ProtNLM"/>
    </source>
</evidence>
<accession>A0A0S2I5A0</accession>
<dbReference type="EMBL" id="CP013118">
    <property type="protein sequence ID" value="ALO17487.1"/>
    <property type="molecule type" value="Genomic_DNA"/>
</dbReference>
<gene>
    <name evidence="1" type="ORF">L21SP5_03895</name>
</gene>
<dbReference type="AlphaFoldDB" id="A0A0S2I5A0"/>
<evidence type="ECO:0000313" key="2">
    <source>
        <dbReference type="Proteomes" id="UP000064893"/>
    </source>
</evidence>
<dbReference type="Proteomes" id="UP000064893">
    <property type="component" value="Chromosome"/>
</dbReference>
<reference evidence="1 2" key="1">
    <citation type="submission" date="2015-11" db="EMBL/GenBank/DDBJ databases">
        <title>Description and complete genome sequence of a novel strain predominating in hypersaline microbial mats and representing a new family of the Bacteriodetes phylum.</title>
        <authorList>
            <person name="Spring S."/>
            <person name="Bunk B."/>
            <person name="Sproer C."/>
            <person name="Klenk H.-P."/>
        </authorList>
    </citation>
    <scope>NUCLEOTIDE SEQUENCE [LARGE SCALE GENOMIC DNA]</scope>
    <source>
        <strain evidence="1 2">L21-Spi-D4</strain>
    </source>
</reference>
<dbReference type="RefSeq" id="WP_057954746.1">
    <property type="nucleotide sequence ID" value="NZ_CP013118.1"/>
</dbReference>
<name>A0A0S2I5A0_9BACT</name>
<proteinExistence type="predicted"/>
<protein>
    <recommendedName>
        <fullName evidence="3">ATP-grasp domain-containing protein</fullName>
    </recommendedName>
</protein>
<dbReference type="OrthoDB" id="5291617at2"/>
<dbReference type="SUPFAM" id="SSF56059">
    <property type="entry name" value="Glutathione synthetase ATP-binding domain-like"/>
    <property type="match status" value="1"/>
</dbReference>
<evidence type="ECO:0000313" key="1">
    <source>
        <dbReference type="EMBL" id="ALO17487.1"/>
    </source>
</evidence>